<dbReference type="Proteomes" id="UP000499080">
    <property type="component" value="Unassembled WGS sequence"/>
</dbReference>
<protein>
    <submittedName>
        <fullName evidence="1">Uncharacterized protein</fullName>
    </submittedName>
</protein>
<name>A0A4Y2E7J3_ARAVE</name>
<dbReference type="EMBL" id="BGPR01091876">
    <property type="protein sequence ID" value="GBM25090.1"/>
    <property type="molecule type" value="Genomic_DNA"/>
</dbReference>
<evidence type="ECO:0000313" key="1">
    <source>
        <dbReference type="EMBL" id="GBM25090.1"/>
    </source>
</evidence>
<reference evidence="1 2" key="1">
    <citation type="journal article" date="2019" name="Sci. Rep.">
        <title>Orb-weaving spider Araneus ventricosus genome elucidates the spidroin gene catalogue.</title>
        <authorList>
            <person name="Kono N."/>
            <person name="Nakamura H."/>
            <person name="Ohtoshi R."/>
            <person name="Moran D.A.P."/>
            <person name="Shinohara A."/>
            <person name="Yoshida Y."/>
            <person name="Fujiwara M."/>
            <person name="Mori M."/>
            <person name="Tomita M."/>
            <person name="Arakawa K."/>
        </authorList>
    </citation>
    <scope>NUCLEOTIDE SEQUENCE [LARGE SCALE GENOMIC DNA]</scope>
</reference>
<dbReference type="OrthoDB" id="6626714at2759"/>
<evidence type="ECO:0000313" key="2">
    <source>
        <dbReference type="Proteomes" id="UP000499080"/>
    </source>
</evidence>
<comment type="caution">
    <text evidence="1">The sequence shown here is derived from an EMBL/GenBank/DDBJ whole genome shotgun (WGS) entry which is preliminary data.</text>
</comment>
<accession>A0A4Y2E7J3</accession>
<dbReference type="AlphaFoldDB" id="A0A4Y2E7J3"/>
<keyword evidence="2" id="KW-1185">Reference proteome</keyword>
<organism evidence="1 2">
    <name type="scientific">Araneus ventricosus</name>
    <name type="common">Orbweaver spider</name>
    <name type="synonym">Epeira ventricosa</name>
    <dbReference type="NCBI Taxonomy" id="182803"/>
    <lineage>
        <taxon>Eukaryota</taxon>
        <taxon>Metazoa</taxon>
        <taxon>Ecdysozoa</taxon>
        <taxon>Arthropoda</taxon>
        <taxon>Chelicerata</taxon>
        <taxon>Arachnida</taxon>
        <taxon>Araneae</taxon>
        <taxon>Araneomorphae</taxon>
        <taxon>Entelegynae</taxon>
        <taxon>Araneoidea</taxon>
        <taxon>Araneidae</taxon>
        <taxon>Araneus</taxon>
    </lineage>
</organism>
<gene>
    <name evidence="1" type="ORF">AVEN_173824_1</name>
</gene>
<sequence>MKRQIWKGDLVELFDISRQNVMDMTSVSQEDKEFLRSQREDRMSSSMRGVDKVFSSKIRTKFAKEEKNIHIRINIARLTLRSIRQLYWKTHVHHHKHLVTKKPSFRLQQRKNYVHVLD</sequence>
<proteinExistence type="predicted"/>